<organism evidence="2 3">
    <name type="scientific">Cylicocyclus nassatus</name>
    <name type="common">Nematode worm</name>
    <dbReference type="NCBI Taxonomy" id="53992"/>
    <lineage>
        <taxon>Eukaryota</taxon>
        <taxon>Metazoa</taxon>
        <taxon>Ecdysozoa</taxon>
        <taxon>Nematoda</taxon>
        <taxon>Chromadorea</taxon>
        <taxon>Rhabditida</taxon>
        <taxon>Rhabditina</taxon>
        <taxon>Rhabditomorpha</taxon>
        <taxon>Strongyloidea</taxon>
        <taxon>Strongylidae</taxon>
        <taxon>Cylicocyclus</taxon>
    </lineage>
</organism>
<feature type="compositionally biased region" description="Polar residues" evidence="1">
    <location>
        <begin position="44"/>
        <end position="53"/>
    </location>
</feature>
<evidence type="ECO:0000313" key="2">
    <source>
        <dbReference type="EMBL" id="CAJ0597105.1"/>
    </source>
</evidence>
<keyword evidence="3" id="KW-1185">Reference proteome</keyword>
<evidence type="ECO:0000313" key="3">
    <source>
        <dbReference type="Proteomes" id="UP001176961"/>
    </source>
</evidence>
<dbReference type="EMBL" id="CATQJL010000223">
    <property type="protein sequence ID" value="CAJ0597105.1"/>
    <property type="molecule type" value="Genomic_DNA"/>
</dbReference>
<accession>A0AA36GS06</accession>
<proteinExistence type="predicted"/>
<gene>
    <name evidence="2" type="ORF">CYNAS_LOCUS9088</name>
</gene>
<comment type="caution">
    <text evidence="2">The sequence shown here is derived from an EMBL/GenBank/DDBJ whole genome shotgun (WGS) entry which is preliminary data.</text>
</comment>
<protein>
    <submittedName>
        <fullName evidence="2">Uncharacterized protein</fullName>
    </submittedName>
</protein>
<feature type="compositionally biased region" description="Low complexity" evidence="1">
    <location>
        <begin position="54"/>
        <end position="79"/>
    </location>
</feature>
<dbReference type="Proteomes" id="UP001176961">
    <property type="component" value="Unassembled WGS sequence"/>
</dbReference>
<feature type="region of interest" description="Disordered" evidence="1">
    <location>
        <begin position="43"/>
        <end position="79"/>
    </location>
</feature>
<evidence type="ECO:0000256" key="1">
    <source>
        <dbReference type="SAM" id="MobiDB-lite"/>
    </source>
</evidence>
<dbReference type="AlphaFoldDB" id="A0AA36GS06"/>
<name>A0AA36GS06_CYLNA</name>
<sequence length="104" mass="11132">MSIGIINKAHGVQIAPTNITNTEHHRILASLFLSRTETLEEPTMTKSLTLPGNSSSWPRPSMSSAKSLSLSSTSSGKVSKLPFLPLVPSTLAAYFWIASGFTVT</sequence>
<reference evidence="2" key="1">
    <citation type="submission" date="2023-07" db="EMBL/GenBank/DDBJ databases">
        <authorList>
            <consortium name="CYATHOMIX"/>
        </authorList>
    </citation>
    <scope>NUCLEOTIDE SEQUENCE</scope>
    <source>
        <strain evidence="2">N/A</strain>
    </source>
</reference>